<evidence type="ECO:0000313" key="9">
    <source>
        <dbReference type="EMBL" id="KCV82905.1"/>
    </source>
</evidence>
<comment type="function">
    <text evidence="6">Catalyzes the 2'-O-methylation of the ribose of cytidine 1402 (C1402) in 16S rRNA.</text>
</comment>
<feature type="domain" description="Tetrapyrrole methylase" evidence="7">
    <location>
        <begin position="12"/>
        <end position="214"/>
    </location>
</feature>
<keyword evidence="3 6" id="KW-0489">Methyltransferase</keyword>
<dbReference type="HAMAP" id="MF_01877">
    <property type="entry name" value="16SrRNA_methyltr_I"/>
    <property type="match status" value="1"/>
</dbReference>
<dbReference type="InterPro" id="IPR014777">
    <property type="entry name" value="4pyrrole_Mease_sub1"/>
</dbReference>
<name>A0A058ZNU3_9RHOB</name>
<sequence length="286" mass="30292">MQIDATPLAPGLYFVATPIGTARDITLRALDILASADVIAAEDTRTVKHLMQLHGVAVNGRPVVAYHDHSGPGVRDRLLGAINEGKSVAYASEAGTPLVADPGYQLGRAAIEADLPVTSAPGPSAVLAALTVSGLPSDRFLFAGFAPTSSSARRKWLQSLDQSGATLVIYESPKRVGKLLTDSVQCFGEERRAVICRELTKRFEETARGTLGSLAESYADRKVKGEVVVLIDRGEGQKADAAQIEDALRTALADMSVKDAAAKVSSALNLPRRDVYQAALALSREE</sequence>
<comment type="caution">
    <text evidence="9">The sequence shown here is derived from an EMBL/GenBank/DDBJ whole genome shotgun (WGS) entry which is preliminary data.</text>
</comment>
<dbReference type="NCBIfam" id="TIGR00096">
    <property type="entry name" value="16S rRNA (cytidine(1402)-2'-O)-methyltransferase"/>
    <property type="match status" value="1"/>
</dbReference>
<comment type="subcellular location">
    <subcellularLocation>
        <location evidence="6">Cytoplasm</location>
    </subcellularLocation>
</comment>
<dbReference type="Gene3D" id="3.30.950.10">
    <property type="entry name" value="Methyltransferase, Cobalt-precorrin-4 Transmethylase, Domain 2"/>
    <property type="match status" value="1"/>
</dbReference>
<dbReference type="Pfam" id="PF00590">
    <property type="entry name" value="TP_methylase"/>
    <property type="match status" value="1"/>
</dbReference>
<evidence type="ECO:0000256" key="4">
    <source>
        <dbReference type="ARBA" id="ARBA00022679"/>
    </source>
</evidence>
<dbReference type="EC" id="2.1.1.198" evidence="6"/>
<dbReference type="PIRSF" id="PIRSF005917">
    <property type="entry name" value="MTase_YraL"/>
    <property type="match status" value="1"/>
</dbReference>
<dbReference type="PANTHER" id="PTHR46111:SF1">
    <property type="entry name" value="RIBOSOMAL RNA SMALL SUBUNIT METHYLTRANSFERASE I"/>
    <property type="match status" value="1"/>
</dbReference>
<comment type="similarity">
    <text evidence="6">Belongs to the methyltransferase superfamily. RsmI family.</text>
</comment>
<keyword evidence="1 6" id="KW-0963">Cytoplasm</keyword>
<dbReference type="GO" id="GO:0005737">
    <property type="term" value="C:cytoplasm"/>
    <property type="evidence" value="ECO:0007669"/>
    <property type="project" value="UniProtKB-SubCell"/>
</dbReference>
<dbReference type="GO" id="GO:0070677">
    <property type="term" value="F:rRNA (cytosine-2'-O-)-methyltransferase activity"/>
    <property type="evidence" value="ECO:0007669"/>
    <property type="project" value="UniProtKB-UniRule"/>
</dbReference>
<dbReference type="InterPro" id="IPR008189">
    <property type="entry name" value="rRNA_ssu_MeTfrase_I"/>
</dbReference>
<dbReference type="AlphaFoldDB" id="A0A058ZNU3"/>
<dbReference type="InterPro" id="IPR035996">
    <property type="entry name" value="4pyrrol_Methylase_sf"/>
</dbReference>
<keyword evidence="4 6" id="KW-0808">Transferase</keyword>
<dbReference type="PANTHER" id="PTHR46111">
    <property type="entry name" value="RIBOSOMAL RNA SMALL SUBUNIT METHYLTRANSFERASE I"/>
    <property type="match status" value="1"/>
</dbReference>
<keyword evidence="5 6" id="KW-0949">S-adenosyl-L-methionine</keyword>
<keyword evidence="10" id="KW-1185">Reference proteome</keyword>
<evidence type="ECO:0000256" key="2">
    <source>
        <dbReference type="ARBA" id="ARBA00022552"/>
    </source>
</evidence>
<evidence type="ECO:0000256" key="5">
    <source>
        <dbReference type="ARBA" id="ARBA00022691"/>
    </source>
</evidence>
<accession>A0A058ZNU3</accession>
<evidence type="ECO:0000313" key="10">
    <source>
        <dbReference type="Proteomes" id="UP000024836"/>
    </source>
</evidence>
<proteinExistence type="inferred from homology"/>
<dbReference type="InterPro" id="IPR000878">
    <property type="entry name" value="4pyrrol_Mease"/>
</dbReference>
<dbReference type="eggNOG" id="COG0313">
    <property type="taxonomic scope" value="Bacteria"/>
</dbReference>
<evidence type="ECO:0000256" key="1">
    <source>
        <dbReference type="ARBA" id="ARBA00022490"/>
    </source>
</evidence>
<evidence type="ECO:0000256" key="6">
    <source>
        <dbReference type="HAMAP-Rule" id="MF_01877"/>
    </source>
</evidence>
<reference evidence="9 10" key="1">
    <citation type="submission" date="2013-04" db="EMBL/GenBank/DDBJ databases">
        <title>Shimia sp. 22II-S11-Z10 Genome Sequencing.</title>
        <authorList>
            <person name="Lai Q."/>
            <person name="Li G."/>
            <person name="Shao Z."/>
        </authorList>
    </citation>
    <scope>NUCLEOTIDE SEQUENCE [LARGE SCALE GENOMIC DNA]</scope>
    <source>
        <strain evidence="10">22II-S11-Z10</strain>
    </source>
</reference>
<dbReference type="Proteomes" id="UP000024836">
    <property type="component" value="Unassembled WGS sequence"/>
</dbReference>
<dbReference type="InterPro" id="IPR014776">
    <property type="entry name" value="4pyrrole_Mease_sub2"/>
</dbReference>
<organism evidence="9 10">
    <name type="scientific">Actibacterium atlanticum</name>
    <dbReference type="NCBI Taxonomy" id="1461693"/>
    <lineage>
        <taxon>Bacteria</taxon>
        <taxon>Pseudomonadati</taxon>
        <taxon>Pseudomonadota</taxon>
        <taxon>Alphaproteobacteria</taxon>
        <taxon>Rhodobacterales</taxon>
        <taxon>Roseobacteraceae</taxon>
        <taxon>Actibacterium</taxon>
    </lineage>
</organism>
<gene>
    <name evidence="6" type="primary">rsmI</name>
    <name evidence="9" type="ORF">ATO10_04827</name>
</gene>
<evidence type="ECO:0000256" key="3">
    <source>
        <dbReference type="ARBA" id="ARBA00022603"/>
    </source>
</evidence>
<dbReference type="EMBL" id="AQQY01000002">
    <property type="protein sequence ID" value="KCV82905.1"/>
    <property type="molecule type" value="Genomic_DNA"/>
</dbReference>
<comment type="catalytic activity">
    <reaction evidence="6">
        <text>cytidine(1402) in 16S rRNA + S-adenosyl-L-methionine = 2'-O-methylcytidine(1402) in 16S rRNA + S-adenosyl-L-homocysteine + H(+)</text>
        <dbReference type="Rhea" id="RHEA:42924"/>
        <dbReference type="Rhea" id="RHEA-COMP:10285"/>
        <dbReference type="Rhea" id="RHEA-COMP:10286"/>
        <dbReference type="ChEBI" id="CHEBI:15378"/>
        <dbReference type="ChEBI" id="CHEBI:57856"/>
        <dbReference type="ChEBI" id="CHEBI:59789"/>
        <dbReference type="ChEBI" id="CHEBI:74495"/>
        <dbReference type="ChEBI" id="CHEBI:82748"/>
        <dbReference type="EC" id="2.1.1.198"/>
    </reaction>
</comment>
<feature type="domain" description="RsmI HTH" evidence="8">
    <location>
        <begin position="239"/>
        <end position="282"/>
    </location>
</feature>
<dbReference type="STRING" id="1461693.ATO10_04827"/>
<evidence type="ECO:0000259" key="8">
    <source>
        <dbReference type="Pfam" id="PF23016"/>
    </source>
</evidence>
<dbReference type="Gene3D" id="3.40.1010.10">
    <property type="entry name" value="Cobalt-precorrin-4 Transmethylase, Domain 1"/>
    <property type="match status" value="1"/>
</dbReference>
<evidence type="ECO:0000259" key="7">
    <source>
        <dbReference type="Pfam" id="PF00590"/>
    </source>
</evidence>
<dbReference type="SUPFAM" id="SSF53790">
    <property type="entry name" value="Tetrapyrrole methylase"/>
    <property type="match status" value="1"/>
</dbReference>
<dbReference type="Pfam" id="PF23016">
    <property type="entry name" value="RsmI_C"/>
    <property type="match status" value="1"/>
</dbReference>
<protein>
    <recommendedName>
        <fullName evidence="6">Ribosomal RNA small subunit methyltransferase I</fullName>
        <ecNumber evidence="6">2.1.1.198</ecNumber>
    </recommendedName>
    <alternativeName>
        <fullName evidence="6">16S rRNA 2'-O-ribose C1402 methyltransferase</fullName>
    </alternativeName>
    <alternativeName>
        <fullName evidence="6">rRNA (cytidine-2'-O-)-methyltransferase RsmI</fullName>
    </alternativeName>
</protein>
<keyword evidence="2 6" id="KW-0698">rRNA processing</keyword>
<dbReference type="FunFam" id="3.30.950.10:FF:000002">
    <property type="entry name" value="Ribosomal RNA small subunit methyltransferase I"/>
    <property type="match status" value="1"/>
</dbReference>
<dbReference type="InterPro" id="IPR053910">
    <property type="entry name" value="RsmI_HTH"/>
</dbReference>
<dbReference type="CDD" id="cd11648">
    <property type="entry name" value="RsmI"/>
    <property type="match status" value="1"/>
</dbReference>
<dbReference type="PATRIC" id="fig|1461693.3.peg.985"/>
<dbReference type="OrthoDB" id="9809084at2"/>